<feature type="region of interest" description="Disordered" evidence="2">
    <location>
        <begin position="330"/>
        <end position="404"/>
    </location>
</feature>
<feature type="compositionally biased region" description="Basic and acidic residues" evidence="2">
    <location>
        <begin position="382"/>
        <end position="395"/>
    </location>
</feature>
<reference evidence="4" key="1">
    <citation type="submission" date="2019-10" db="EMBL/GenBank/DDBJ databases">
        <authorList>
            <consortium name="DOE Joint Genome Institute"/>
            <person name="Kuo A."/>
            <person name="Miyauchi S."/>
            <person name="Kiss E."/>
            <person name="Drula E."/>
            <person name="Kohler A."/>
            <person name="Sanchez-Garcia M."/>
            <person name="Andreopoulos B."/>
            <person name="Barry K.W."/>
            <person name="Bonito G."/>
            <person name="Buee M."/>
            <person name="Carver A."/>
            <person name="Chen C."/>
            <person name="Cichocki N."/>
            <person name="Clum A."/>
            <person name="Culley D."/>
            <person name="Crous P.W."/>
            <person name="Fauchery L."/>
            <person name="Girlanda M."/>
            <person name="Hayes R."/>
            <person name="Keri Z."/>
            <person name="LaButti K."/>
            <person name="Lipzen A."/>
            <person name="Lombard V."/>
            <person name="Magnuson J."/>
            <person name="Maillard F."/>
            <person name="Morin E."/>
            <person name="Murat C."/>
            <person name="Nolan M."/>
            <person name="Ohm R."/>
            <person name="Pangilinan J."/>
            <person name="Pereira M."/>
            <person name="Perotto S."/>
            <person name="Peter M."/>
            <person name="Riley R."/>
            <person name="Sitrit Y."/>
            <person name="Stielow B."/>
            <person name="Szollosi G."/>
            <person name="Zifcakova L."/>
            <person name="Stursova M."/>
            <person name="Spatafora J.W."/>
            <person name="Tedersoo L."/>
            <person name="Vaario L.-M."/>
            <person name="Yamada A."/>
            <person name="Yan M."/>
            <person name="Wang P."/>
            <person name="Xu J."/>
            <person name="Bruns T."/>
            <person name="Baldrian P."/>
            <person name="Vilgalys R."/>
            <person name="Henrissat B."/>
            <person name="Grigoriev I.V."/>
            <person name="Hibbett D."/>
            <person name="Nagy L.G."/>
            <person name="Martin F.M."/>
        </authorList>
    </citation>
    <scope>NUCLEOTIDE SEQUENCE</scope>
    <source>
        <strain evidence="4">Prilba</strain>
    </source>
</reference>
<dbReference type="OrthoDB" id="6105938at2759"/>
<feature type="domain" description="RING-type" evidence="3">
    <location>
        <begin position="206"/>
        <end position="248"/>
    </location>
</feature>
<dbReference type="InterPro" id="IPR013083">
    <property type="entry name" value="Znf_RING/FYVE/PHD"/>
</dbReference>
<dbReference type="AlphaFoldDB" id="A0A9P5MZ96"/>
<feature type="compositionally biased region" description="Basic and acidic residues" evidence="2">
    <location>
        <begin position="157"/>
        <end position="166"/>
    </location>
</feature>
<sequence length="404" mass="44424">MSASEDEFDYFPDLFAAGFDWESVPGLSAVTIPSHSGLPTLGDTPVPMELKLSTSIASGEESSTQYSCDEVDTAFLAELDKAERRLLQSQVEGPNADRGEGSSTHSNAGSELASRYFHVTEWHAEDSPSLQTGEPHEMKENSHAEGSRGGLSPVPEPEVKSAKVVHELSSPPTEGPSHKRRKGKQKESSRKILKEYLNNFEDEMICPICCDIFAFAHLGNPCGHTFCGECGWRWIKKNREAPSCAICRASLSLDAPMIPNFAMDGAVERHVQALRTSGVEGWESEGAKSAEWQARKARWKADSTKLMARKSAITNLPVFVASYALQSSSLGGSEYEREPGSSSGGGRPSSSSDVRQEPTNRRRSRPYNHDQRRTGASRRSRVASERHDGRGESGPRVRRSKRRR</sequence>
<evidence type="ECO:0000313" key="5">
    <source>
        <dbReference type="Proteomes" id="UP000759537"/>
    </source>
</evidence>
<protein>
    <recommendedName>
        <fullName evidence="3">RING-type domain-containing protein</fullName>
    </recommendedName>
</protein>
<keyword evidence="1" id="KW-0479">Metal-binding</keyword>
<feature type="compositionally biased region" description="Basic and acidic residues" evidence="2">
    <location>
        <begin position="134"/>
        <end position="146"/>
    </location>
</feature>
<dbReference type="Proteomes" id="UP000759537">
    <property type="component" value="Unassembled WGS sequence"/>
</dbReference>
<dbReference type="Pfam" id="PF13923">
    <property type="entry name" value="zf-C3HC4_2"/>
    <property type="match status" value="1"/>
</dbReference>
<dbReference type="GO" id="GO:0008270">
    <property type="term" value="F:zinc ion binding"/>
    <property type="evidence" value="ECO:0007669"/>
    <property type="project" value="UniProtKB-KW"/>
</dbReference>
<keyword evidence="5" id="KW-1185">Reference proteome</keyword>
<name>A0A9P5MZ96_9AGAM</name>
<dbReference type="InterPro" id="IPR001841">
    <property type="entry name" value="Znf_RING"/>
</dbReference>
<keyword evidence="1" id="KW-0862">Zinc</keyword>
<gene>
    <name evidence="4" type="ORF">DFH94DRAFT_735338</name>
</gene>
<evidence type="ECO:0000256" key="2">
    <source>
        <dbReference type="SAM" id="MobiDB-lite"/>
    </source>
</evidence>
<evidence type="ECO:0000259" key="3">
    <source>
        <dbReference type="PROSITE" id="PS50089"/>
    </source>
</evidence>
<dbReference type="Gene3D" id="3.30.40.10">
    <property type="entry name" value="Zinc/RING finger domain, C3HC4 (zinc finger)"/>
    <property type="match status" value="1"/>
</dbReference>
<feature type="region of interest" description="Disordered" evidence="2">
    <location>
        <begin position="126"/>
        <end position="188"/>
    </location>
</feature>
<dbReference type="PROSITE" id="PS50089">
    <property type="entry name" value="ZF_RING_2"/>
    <property type="match status" value="1"/>
</dbReference>
<evidence type="ECO:0000256" key="1">
    <source>
        <dbReference type="PROSITE-ProRule" id="PRU00175"/>
    </source>
</evidence>
<comment type="caution">
    <text evidence="4">The sequence shown here is derived from an EMBL/GenBank/DDBJ whole genome shotgun (WGS) entry which is preliminary data.</text>
</comment>
<proteinExistence type="predicted"/>
<reference evidence="4" key="2">
    <citation type="journal article" date="2020" name="Nat. Commun.">
        <title>Large-scale genome sequencing of mycorrhizal fungi provides insights into the early evolution of symbiotic traits.</title>
        <authorList>
            <person name="Miyauchi S."/>
            <person name="Kiss E."/>
            <person name="Kuo A."/>
            <person name="Drula E."/>
            <person name="Kohler A."/>
            <person name="Sanchez-Garcia M."/>
            <person name="Morin E."/>
            <person name="Andreopoulos B."/>
            <person name="Barry K.W."/>
            <person name="Bonito G."/>
            <person name="Buee M."/>
            <person name="Carver A."/>
            <person name="Chen C."/>
            <person name="Cichocki N."/>
            <person name="Clum A."/>
            <person name="Culley D."/>
            <person name="Crous P.W."/>
            <person name="Fauchery L."/>
            <person name="Girlanda M."/>
            <person name="Hayes R.D."/>
            <person name="Keri Z."/>
            <person name="LaButti K."/>
            <person name="Lipzen A."/>
            <person name="Lombard V."/>
            <person name="Magnuson J."/>
            <person name="Maillard F."/>
            <person name="Murat C."/>
            <person name="Nolan M."/>
            <person name="Ohm R.A."/>
            <person name="Pangilinan J."/>
            <person name="Pereira M.F."/>
            <person name="Perotto S."/>
            <person name="Peter M."/>
            <person name="Pfister S."/>
            <person name="Riley R."/>
            <person name="Sitrit Y."/>
            <person name="Stielow J.B."/>
            <person name="Szollosi G."/>
            <person name="Zifcakova L."/>
            <person name="Stursova M."/>
            <person name="Spatafora J.W."/>
            <person name="Tedersoo L."/>
            <person name="Vaario L.M."/>
            <person name="Yamada A."/>
            <person name="Yan M."/>
            <person name="Wang P."/>
            <person name="Xu J."/>
            <person name="Bruns T."/>
            <person name="Baldrian P."/>
            <person name="Vilgalys R."/>
            <person name="Dunand C."/>
            <person name="Henrissat B."/>
            <person name="Grigoriev I.V."/>
            <person name="Hibbett D."/>
            <person name="Nagy L.G."/>
            <person name="Martin F.M."/>
        </authorList>
    </citation>
    <scope>NUCLEOTIDE SEQUENCE</scope>
    <source>
        <strain evidence="4">Prilba</strain>
    </source>
</reference>
<accession>A0A9P5MZ96</accession>
<organism evidence="4 5">
    <name type="scientific">Russula ochroleuca</name>
    <dbReference type="NCBI Taxonomy" id="152965"/>
    <lineage>
        <taxon>Eukaryota</taxon>
        <taxon>Fungi</taxon>
        <taxon>Dikarya</taxon>
        <taxon>Basidiomycota</taxon>
        <taxon>Agaricomycotina</taxon>
        <taxon>Agaricomycetes</taxon>
        <taxon>Russulales</taxon>
        <taxon>Russulaceae</taxon>
        <taxon>Russula</taxon>
    </lineage>
</organism>
<dbReference type="SUPFAM" id="SSF57850">
    <property type="entry name" value="RING/U-box"/>
    <property type="match status" value="1"/>
</dbReference>
<evidence type="ECO:0000313" key="4">
    <source>
        <dbReference type="EMBL" id="KAF8482149.1"/>
    </source>
</evidence>
<keyword evidence="1" id="KW-0863">Zinc-finger</keyword>
<dbReference type="EMBL" id="WHVB01000006">
    <property type="protein sequence ID" value="KAF8482149.1"/>
    <property type="molecule type" value="Genomic_DNA"/>
</dbReference>